<dbReference type="InterPro" id="IPR002810">
    <property type="entry name" value="NfeD-like_C"/>
</dbReference>
<feature type="transmembrane region" description="Helical" evidence="5">
    <location>
        <begin position="30"/>
        <end position="46"/>
    </location>
</feature>
<feature type="domain" description="NfeD-like C-terminal" evidence="6">
    <location>
        <begin position="89"/>
        <end position="150"/>
    </location>
</feature>
<organism evidence="7 8">
    <name type="scientific">Schumannella soli</name>
    <dbReference type="NCBI Taxonomy" id="2590779"/>
    <lineage>
        <taxon>Bacteria</taxon>
        <taxon>Bacillati</taxon>
        <taxon>Actinomycetota</taxon>
        <taxon>Actinomycetes</taxon>
        <taxon>Micrococcales</taxon>
        <taxon>Microbacteriaceae</taxon>
        <taxon>Schumannella</taxon>
    </lineage>
</organism>
<evidence type="ECO:0000259" key="6">
    <source>
        <dbReference type="Pfam" id="PF01957"/>
    </source>
</evidence>
<reference evidence="7 8" key="1">
    <citation type="submission" date="2019-06" db="EMBL/GenBank/DDBJ databases">
        <authorList>
            <person name="Li F."/>
        </authorList>
    </citation>
    <scope>NUCLEOTIDE SEQUENCE [LARGE SCALE GENOMIC DNA]</scope>
    <source>
        <strain evidence="7 8">10F1D-1</strain>
    </source>
</reference>
<dbReference type="PANTHER" id="PTHR33507">
    <property type="entry name" value="INNER MEMBRANE PROTEIN YBBJ"/>
    <property type="match status" value="1"/>
</dbReference>
<feature type="transmembrane region" description="Helical" evidence="5">
    <location>
        <begin position="6"/>
        <end position="23"/>
    </location>
</feature>
<evidence type="ECO:0000313" key="7">
    <source>
        <dbReference type="EMBL" id="TPW76212.1"/>
    </source>
</evidence>
<evidence type="ECO:0000256" key="4">
    <source>
        <dbReference type="ARBA" id="ARBA00023136"/>
    </source>
</evidence>
<evidence type="ECO:0000256" key="3">
    <source>
        <dbReference type="ARBA" id="ARBA00022989"/>
    </source>
</evidence>
<dbReference type="SUPFAM" id="SSF141322">
    <property type="entry name" value="NfeD domain-like"/>
    <property type="match status" value="1"/>
</dbReference>
<dbReference type="PANTHER" id="PTHR33507:SF3">
    <property type="entry name" value="INNER MEMBRANE PROTEIN YBBJ"/>
    <property type="match status" value="1"/>
</dbReference>
<dbReference type="EMBL" id="VHQG01000002">
    <property type="protein sequence ID" value="TPW76212.1"/>
    <property type="molecule type" value="Genomic_DNA"/>
</dbReference>
<dbReference type="RefSeq" id="WP_141163568.1">
    <property type="nucleotide sequence ID" value="NZ_VHQG01000002.1"/>
</dbReference>
<feature type="transmembrane region" description="Helical" evidence="5">
    <location>
        <begin position="52"/>
        <end position="70"/>
    </location>
</feature>
<dbReference type="Gene3D" id="2.40.50.140">
    <property type="entry name" value="Nucleic acid-binding proteins"/>
    <property type="match status" value="1"/>
</dbReference>
<dbReference type="GO" id="GO:0005886">
    <property type="term" value="C:plasma membrane"/>
    <property type="evidence" value="ECO:0007669"/>
    <property type="project" value="TreeGrafter"/>
</dbReference>
<keyword evidence="8" id="KW-1185">Reference proteome</keyword>
<keyword evidence="3 5" id="KW-1133">Transmembrane helix</keyword>
<dbReference type="OrthoDB" id="5023964at2"/>
<evidence type="ECO:0000313" key="8">
    <source>
        <dbReference type="Proteomes" id="UP000316252"/>
    </source>
</evidence>
<protein>
    <submittedName>
        <fullName evidence="7">NfeD family protein</fullName>
    </submittedName>
</protein>
<sequence length="157" mass="17046">MAEFLTQWAWIVWIALILLFVVIEMMNLEFTFLMLAVGSLSGLVSSLFSAPWWAQIIIAGVTAILLLFLVRPALHRRIHRGADPAKSNVEALLGLSGSVVKAFDEGRGQVKLANGETWTARLGTDSPLQPHDGDRVVVTAIEGSTAVVEPAERTAPQ</sequence>
<dbReference type="Proteomes" id="UP000316252">
    <property type="component" value="Unassembled WGS sequence"/>
</dbReference>
<dbReference type="InterPro" id="IPR012340">
    <property type="entry name" value="NA-bd_OB-fold"/>
</dbReference>
<gene>
    <name evidence="7" type="ORF">FJ657_10470</name>
</gene>
<accession>A0A506Y2K3</accession>
<proteinExistence type="predicted"/>
<dbReference type="AlphaFoldDB" id="A0A506Y2K3"/>
<dbReference type="InterPro" id="IPR052165">
    <property type="entry name" value="Membrane_assoc_protease"/>
</dbReference>
<keyword evidence="4 5" id="KW-0472">Membrane</keyword>
<evidence type="ECO:0000256" key="1">
    <source>
        <dbReference type="ARBA" id="ARBA00004141"/>
    </source>
</evidence>
<comment type="subcellular location">
    <subcellularLocation>
        <location evidence="1">Membrane</location>
        <topology evidence="1">Multi-pass membrane protein</topology>
    </subcellularLocation>
</comment>
<comment type="caution">
    <text evidence="7">The sequence shown here is derived from an EMBL/GenBank/DDBJ whole genome shotgun (WGS) entry which is preliminary data.</text>
</comment>
<name>A0A506Y2K3_9MICO</name>
<keyword evidence="2 5" id="KW-0812">Transmembrane</keyword>
<dbReference type="Pfam" id="PF01957">
    <property type="entry name" value="NfeD"/>
    <property type="match status" value="1"/>
</dbReference>
<evidence type="ECO:0000256" key="5">
    <source>
        <dbReference type="SAM" id="Phobius"/>
    </source>
</evidence>
<evidence type="ECO:0000256" key="2">
    <source>
        <dbReference type="ARBA" id="ARBA00022692"/>
    </source>
</evidence>